<organism evidence="3 4">
    <name type="scientific">Oryza glaberrima</name>
    <name type="common">African rice</name>
    <dbReference type="NCBI Taxonomy" id="4538"/>
    <lineage>
        <taxon>Eukaryota</taxon>
        <taxon>Viridiplantae</taxon>
        <taxon>Streptophyta</taxon>
        <taxon>Embryophyta</taxon>
        <taxon>Tracheophyta</taxon>
        <taxon>Spermatophyta</taxon>
        <taxon>Magnoliopsida</taxon>
        <taxon>Liliopsida</taxon>
        <taxon>Poales</taxon>
        <taxon>Poaceae</taxon>
        <taxon>BOP clade</taxon>
        <taxon>Oryzoideae</taxon>
        <taxon>Oryzeae</taxon>
        <taxon>Oryzinae</taxon>
        <taxon>Oryza</taxon>
    </lineage>
</organism>
<sequence length="220" mass="24472">VRGRSEQRTYNDSNNRDKSQSRGRSKSRGKKFCKYCKKKNHFIEECWKLQNKEKRKSDGKAYVVTSAENSDSGDCLVVFAGCVASHDEWILDTACSFHICINRDWFSSYKSVQNGDVVRMGDDNPHEIVGIGSVQIKTHDGMTRTLKDVRHIPGMARNLISLSTLDAEGYKYSGSGGVVKVSKGSLVYMIGDMNSANLYVLRGSTLHGYVTAAVVSKDEP</sequence>
<proteinExistence type="predicted"/>
<dbReference type="HOGENOM" id="CLU_1258962_0_0_1"/>
<feature type="region of interest" description="Disordered" evidence="1">
    <location>
        <begin position="1"/>
        <end position="26"/>
    </location>
</feature>
<name>I1QID9_ORYGL</name>
<dbReference type="InterPro" id="IPR054722">
    <property type="entry name" value="PolX-like_BBD"/>
</dbReference>
<dbReference type="STRING" id="4538.I1QID9"/>
<evidence type="ECO:0000256" key="1">
    <source>
        <dbReference type="SAM" id="MobiDB-lite"/>
    </source>
</evidence>
<keyword evidence="4" id="KW-1185">Reference proteome</keyword>
<dbReference type="GO" id="GO:0003676">
    <property type="term" value="F:nucleic acid binding"/>
    <property type="evidence" value="ECO:0007669"/>
    <property type="project" value="InterPro"/>
</dbReference>
<dbReference type="InterPro" id="IPR036875">
    <property type="entry name" value="Znf_CCHC_sf"/>
</dbReference>
<evidence type="ECO:0000313" key="4">
    <source>
        <dbReference type="Proteomes" id="UP000007306"/>
    </source>
</evidence>
<protein>
    <recommendedName>
        <fullName evidence="2">Retrovirus-related Pol polyprotein from transposon TNT 1-94-like beta-barrel domain-containing protein</fullName>
    </recommendedName>
</protein>
<dbReference type="SUPFAM" id="SSF57756">
    <property type="entry name" value="Retrovirus zinc finger-like domains"/>
    <property type="match status" value="1"/>
</dbReference>
<reference evidence="3 4" key="2">
    <citation type="submission" date="2018-04" db="EMBL/GenBank/DDBJ databases">
        <title>OglaRS2 (Oryza glaberrima Reference Sequence Version 2).</title>
        <authorList>
            <person name="Zhang J."/>
            <person name="Kudrna D."/>
            <person name="Lee S."/>
            <person name="Talag J."/>
            <person name="Rajasekar S."/>
            <person name="Wing R.A."/>
        </authorList>
    </citation>
    <scope>NUCLEOTIDE SEQUENCE [LARGE SCALE GENOMIC DNA]</scope>
    <source>
        <strain evidence="3 4">cv. IRGC 96717</strain>
    </source>
</reference>
<dbReference type="PANTHER" id="PTHR47592:SF27">
    <property type="entry name" value="OS08G0421700 PROTEIN"/>
    <property type="match status" value="1"/>
</dbReference>
<dbReference type="Gramene" id="ORGLA08G0119000.1">
    <property type="protein sequence ID" value="ORGLA08G0119000.1"/>
    <property type="gene ID" value="ORGLA08G0119000"/>
</dbReference>
<dbReference type="Pfam" id="PF22936">
    <property type="entry name" value="Pol_BBD"/>
    <property type="match status" value="1"/>
</dbReference>
<accession>I1QID9</accession>
<evidence type="ECO:0000259" key="2">
    <source>
        <dbReference type="Pfam" id="PF22936"/>
    </source>
</evidence>
<dbReference type="AlphaFoldDB" id="I1QID9"/>
<dbReference type="Proteomes" id="UP000007306">
    <property type="component" value="Chromosome 8"/>
</dbReference>
<evidence type="ECO:0000313" key="3">
    <source>
        <dbReference type="EnsemblPlants" id="ORGLA08G0119000.1"/>
    </source>
</evidence>
<feature type="domain" description="Retrovirus-related Pol polyprotein from transposon TNT 1-94-like beta-barrel" evidence="2">
    <location>
        <begin position="89"/>
        <end position="170"/>
    </location>
</feature>
<dbReference type="GO" id="GO:0008270">
    <property type="term" value="F:zinc ion binding"/>
    <property type="evidence" value="ECO:0007669"/>
    <property type="project" value="InterPro"/>
</dbReference>
<dbReference type="eggNOG" id="KOG0017">
    <property type="taxonomic scope" value="Eukaryota"/>
</dbReference>
<feature type="compositionally biased region" description="Basic and acidic residues" evidence="1">
    <location>
        <begin position="1"/>
        <end position="20"/>
    </location>
</feature>
<dbReference type="PANTHER" id="PTHR47592">
    <property type="entry name" value="PBF68 PROTEIN"/>
    <property type="match status" value="1"/>
</dbReference>
<dbReference type="OMA" id="TANDEEC"/>
<reference evidence="3" key="1">
    <citation type="submission" date="2015-06" db="UniProtKB">
        <authorList>
            <consortium name="EnsemblPlants"/>
        </authorList>
    </citation>
    <scope>IDENTIFICATION</scope>
</reference>
<dbReference type="EnsemblPlants" id="ORGLA08G0119000.1">
    <property type="protein sequence ID" value="ORGLA08G0119000.1"/>
    <property type="gene ID" value="ORGLA08G0119000"/>
</dbReference>